<dbReference type="EMBL" id="KN838671">
    <property type="protein sequence ID" value="KIJ98343.1"/>
    <property type="molecule type" value="Genomic_DNA"/>
</dbReference>
<name>A0A0C9XA91_9AGAR</name>
<accession>A0A0C9XA91</accession>
<keyword evidence="2" id="KW-1185">Reference proteome</keyword>
<organism evidence="1 2">
    <name type="scientific">Laccaria amethystina LaAM-08-1</name>
    <dbReference type="NCBI Taxonomy" id="1095629"/>
    <lineage>
        <taxon>Eukaryota</taxon>
        <taxon>Fungi</taxon>
        <taxon>Dikarya</taxon>
        <taxon>Basidiomycota</taxon>
        <taxon>Agaricomycotina</taxon>
        <taxon>Agaricomycetes</taxon>
        <taxon>Agaricomycetidae</taxon>
        <taxon>Agaricales</taxon>
        <taxon>Agaricineae</taxon>
        <taxon>Hydnangiaceae</taxon>
        <taxon>Laccaria</taxon>
    </lineage>
</organism>
<dbReference type="Proteomes" id="UP000054477">
    <property type="component" value="Unassembled WGS sequence"/>
</dbReference>
<reference evidence="1 2" key="1">
    <citation type="submission" date="2014-04" db="EMBL/GenBank/DDBJ databases">
        <authorList>
            <consortium name="DOE Joint Genome Institute"/>
            <person name="Kuo A."/>
            <person name="Kohler A."/>
            <person name="Nagy L.G."/>
            <person name="Floudas D."/>
            <person name="Copeland A."/>
            <person name="Barry K.W."/>
            <person name="Cichocki N."/>
            <person name="Veneault-Fourrey C."/>
            <person name="LaButti K."/>
            <person name="Lindquist E.A."/>
            <person name="Lipzen A."/>
            <person name="Lundell T."/>
            <person name="Morin E."/>
            <person name="Murat C."/>
            <person name="Sun H."/>
            <person name="Tunlid A."/>
            <person name="Henrissat B."/>
            <person name="Grigoriev I.V."/>
            <person name="Hibbett D.S."/>
            <person name="Martin F."/>
            <person name="Nordberg H.P."/>
            <person name="Cantor M.N."/>
            <person name="Hua S.X."/>
        </authorList>
    </citation>
    <scope>NUCLEOTIDE SEQUENCE [LARGE SCALE GENOMIC DNA]</scope>
    <source>
        <strain evidence="1 2">LaAM-08-1</strain>
    </source>
</reference>
<reference evidence="2" key="2">
    <citation type="submission" date="2015-01" db="EMBL/GenBank/DDBJ databases">
        <title>Evolutionary Origins and Diversification of the Mycorrhizal Mutualists.</title>
        <authorList>
            <consortium name="DOE Joint Genome Institute"/>
            <consortium name="Mycorrhizal Genomics Consortium"/>
            <person name="Kohler A."/>
            <person name="Kuo A."/>
            <person name="Nagy L.G."/>
            <person name="Floudas D."/>
            <person name="Copeland A."/>
            <person name="Barry K.W."/>
            <person name="Cichocki N."/>
            <person name="Veneault-Fourrey C."/>
            <person name="LaButti K."/>
            <person name="Lindquist E.A."/>
            <person name="Lipzen A."/>
            <person name="Lundell T."/>
            <person name="Morin E."/>
            <person name="Murat C."/>
            <person name="Riley R."/>
            <person name="Ohm R."/>
            <person name="Sun H."/>
            <person name="Tunlid A."/>
            <person name="Henrissat B."/>
            <person name="Grigoriev I.V."/>
            <person name="Hibbett D.S."/>
            <person name="Martin F."/>
        </authorList>
    </citation>
    <scope>NUCLEOTIDE SEQUENCE [LARGE SCALE GENOMIC DNA]</scope>
    <source>
        <strain evidence="2">LaAM-08-1</strain>
    </source>
</reference>
<evidence type="ECO:0000313" key="2">
    <source>
        <dbReference type="Proteomes" id="UP000054477"/>
    </source>
</evidence>
<gene>
    <name evidence="1" type="ORF">K443DRAFT_211451</name>
</gene>
<evidence type="ECO:0000313" key="1">
    <source>
        <dbReference type="EMBL" id="KIJ98343.1"/>
    </source>
</evidence>
<dbReference type="HOGENOM" id="CLU_1970886_0_0_1"/>
<proteinExistence type="predicted"/>
<protein>
    <submittedName>
        <fullName evidence="1">Uncharacterized protein</fullName>
    </submittedName>
</protein>
<sequence length="127" mass="14364">MEPQQSNWPQASGLVPKTTHLFYPHLGLRTQAQITSYQVDYVTISLKHTANTFFFFLNALVPYTPYLSHAIGYLEDETHHTWTAPLGRTRRGYPAYRIDAPPNGVSVPGCVGERSPWACPQQCRGWS</sequence>
<dbReference type="AlphaFoldDB" id="A0A0C9XA91"/>